<keyword evidence="2" id="KW-1185">Reference proteome</keyword>
<dbReference type="KEGG" id="tim:GMBLW1_40520"/>
<name>A0A6C2YUS3_9BACT</name>
<dbReference type="EMBL" id="LR593887">
    <property type="protein sequence ID" value="VTS07638.1"/>
    <property type="molecule type" value="Genomic_DNA"/>
</dbReference>
<dbReference type="Proteomes" id="UP000464378">
    <property type="component" value="Chromosome"/>
</dbReference>
<accession>A0A6C2YUS3</accession>
<reference evidence="1" key="1">
    <citation type="submission" date="2019-04" db="EMBL/GenBank/DDBJ databases">
        <authorList>
            <consortium name="Science for Life Laboratories"/>
        </authorList>
    </citation>
    <scope>NUCLEOTIDE SEQUENCE</scope>
    <source>
        <strain evidence="1">MBLW1</strain>
    </source>
</reference>
<dbReference type="EMBL" id="LR586016">
    <property type="protein sequence ID" value="VIP05141.1"/>
    <property type="molecule type" value="Genomic_DNA"/>
</dbReference>
<sequence>MDRRIRCDAAQKAGVLVLRHSRSLISAWDPSNACILWGSLGFIKVVDADWHASGNEMLLNEWFNLRPISARQPTSDSRHVDRCPQFRCFDRNLS</sequence>
<gene>
    <name evidence="1" type="ORF">GMBLW1_40520</name>
</gene>
<proteinExistence type="predicted"/>
<dbReference type="InParanoid" id="A0A6C2YUS3"/>
<evidence type="ECO:0000313" key="2">
    <source>
        <dbReference type="Proteomes" id="UP000464378"/>
    </source>
</evidence>
<evidence type="ECO:0000313" key="1">
    <source>
        <dbReference type="EMBL" id="VIP05141.1"/>
    </source>
</evidence>
<protein>
    <submittedName>
        <fullName evidence="1">Uncharacterized protein</fullName>
    </submittedName>
</protein>
<dbReference type="AlphaFoldDB" id="A0A6C2YUS3"/>
<organism evidence="1">
    <name type="scientific">Tuwongella immobilis</name>
    <dbReference type="NCBI Taxonomy" id="692036"/>
    <lineage>
        <taxon>Bacteria</taxon>
        <taxon>Pseudomonadati</taxon>
        <taxon>Planctomycetota</taxon>
        <taxon>Planctomycetia</taxon>
        <taxon>Gemmatales</taxon>
        <taxon>Gemmataceae</taxon>
        <taxon>Tuwongella</taxon>
    </lineage>
</organism>